<accession>A0AAE7REZ9</accession>
<organism evidence="1 2">
    <name type="scientific">Kosakonia phage Kc166A</name>
    <dbReference type="NCBI Taxonomy" id="2801381"/>
    <lineage>
        <taxon>Viruses</taxon>
        <taxon>Duplodnaviria</taxon>
        <taxon>Heunggongvirae</taxon>
        <taxon>Uroviricota</taxon>
        <taxon>Caudoviricetes</taxon>
        <taxon>Autographivirales</taxon>
        <taxon>Autotranscriptaviridae</taxon>
        <taxon>Studiervirinae</taxon>
        <taxon>Kayfunavirus</taxon>
        <taxon>Kayfunavirus Kc166A</taxon>
    </lineage>
</organism>
<dbReference type="Proteomes" id="UP000827835">
    <property type="component" value="Segment"/>
</dbReference>
<sequence>MKLTNSYLQRRYEEYFESLQPGEESMTIREFAEALGFTVDDE</sequence>
<proteinExistence type="predicted"/>
<keyword evidence="2" id="KW-1185">Reference proteome</keyword>
<evidence type="ECO:0000313" key="2">
    <source>
        <dbReference type="Proteomes" id="UP000827835"/>
    </source>
</evidence>
<evidence type="ECO:0000313" key="1">
    <source>
        <dbReference type="EMBL" id="QVV96842.1"/>
    </source>
</evidence>
<dbReference type="EMBL" id="MW258709">
    <property type="protein sequence ID" value="QVV96842.1"/>
    <property type="molecule type" value="Genomic_DNA"/>
</dbReference>
<protein>
    <submittedName>
        <fullName evidence="1">Uncharacterized protein</fullName>
    </submittedName>
</protein>
<reference evidence="2" key="1">
    <citation type="journal article" date="2021" name="Viruses">
        <title>Novel Viruses That Lyse Plant and Human Strains of Kosakonia cowanii.</title>
        <authorList>
            <person name="Petrzik K."/>
            <person name="Brazdova S."/>
            <person name="Krawczyk K."/>
        </authorList>
    </citation>
    <scope>NUCLEOTIDE SEQUENCE [LARGE SCALE GENOMIC DNA]</scope>
</reference>
<name>A0AAE7REZ9_9CAUD</name>